<evidence type="ECO:0000256" key="1">
    <source>
        <dbReference type="SAM" id="Phobius"/>
    </source>
</evidence>
<dbReference type="RefSeq" id="WP_010491405.1">
    <property type="nucleotide sequence ID" value="NZ_AZCT01000009.1"/>
</dbReference>
<feature type="transmembrane region" description="Helical" evidence="1">
    <location>
        <begin position="6"/>
        <end position="27"/>
    </location>
</feature>
<organism evidence="2 3">
    <name type="scientific">Lacticaseibacillus zeae DSM 20178 = KCTC 3804</name>
    <dbReference type="NCBI Taxonomy" id="1423816"/>
    <lineage>
        <taxon>Bacteria</taxon>
        <taxon>Bacillati</taxon>
        <taxon>Bacillota</taxon>
        <taxon>Bacilli</taxon>
        <taxon>Lactobacillales</taxon>
        <taxon>Lactobacillaceae</taxon>
        <taxon>Lacticaseibacillus</taxon>
    </lineage>
</organism>
<name>A0A0R1ES81_LACZE</name>
<evidence type="ECO:0000313" key="2">
    <source>
        <dbReference type="EMBL" id="KRK12235.1"/>
    </source>
</evidence>
<dbReference type="AlphaFoldDB" id="A0A0R1ES81"/>
<protein>
    <recommendedName>
        <fullName evidence="4">Na+-transporting malonate decarboxylase, carboxybiotin decarboxylase subunit, madB</fullName>
    </recommendedName>
</protein>
<dbReference type="Proteomes" id="UP000051984">
    <property type="component" value="Unassembled WGS sequence"/>
</dbReference>
<sequence length="87" mass="9161">MFNWLILGHIIFGLISFVGSLLLALGFRASFASLTPIQKWGIGLSIGGLFATMAFAMLSAANGVSALLFIGAGAALLWVLMHHRAEA</sequence>
<dbReference type="GeneID" id="93268948"/>
<comment type="caution">
    <text evidence="2">The sequence shown here is derived from an EMBL/GenBank/DDBJ whole genome shotgun (WGS) entry which is preliminary data.</text>
</comment>
<feature type="transmembrane region" description="Helical" evidence="1">
    <location>
        <begin position="39"/>
        <end position="58"/>
    </location>
</feature>
<accession>A0A0R1ES81</accession>
<evidence type="ECO:0000313" key="3">
    <source>
        <dbReference type="Proteomes" id="UP000051984"/>
    </source>
</evidence>
<reference evidence="2 3" key="1">
    <citation type="journal article" date="2015" name="Genome Announc.">
        <title>Expanding the biotechnology potential of lactobacilli through comparative genomics of 213 strains and associated genera.</title>
        <authorList>
            <person name="Sun Z."/>
            <person name="Harris H.M."/>
            <person name="McCann A."/>
            <person name="Guo C."/>
            <person name="Argimon S."/>
            <person name="Zhang W."/>
            <person name="Yang X."/>
            <person name="Jeffery I.B."/>
            <person name="Cooney J.C."/>
            <person name="Kagawa T.F."/>
            <person name="Liu W."/>
            <person name="Song Y."/>
            <person name="Salvetti E."/>
            <person name="Wrobel A."/>
            <person name="Rasinkangas P."/>
            <person name="Parkhill J."/>
            <person name="Rea M.C."/>
            <person name="O'Sullivan O."/>
            <person name="Ritari J."/>
            <person name="Douillard F.P."/>
            <person name="Paul Ross R."/>
            <person name="Yang R."/>
            <person name="Briner A.E."/>
            <person name="Felis G.E."/>
            <person name="de Vos W.M."/>
            <person name="Barrangou R."/>
            <person name="Klaenhammer T.R."/>
            <person name="Caufield P.W."/>
            <person name="Cui Y."/>
            <person name="Zhang H."/>
            <person name="O'Toole P.W."/>
        </authorList>
    </citation>
    <scope>NUCLEOTIDE SEQUENCE [LARGE SCALE GENOMIC DNA]</scope>
    <source>
        <strain evidence="2 3">DSM 20178</strain>
    </source>
</reference>
<dbReference type="PATRIC" id="fig|1423816.3.peg.3107"/>
<dbReference type="eggNOG" id="ENOG502ZCTB">
    <property type="taxonomic scope" value="Bacteria"/>
</dbReference>
<keyword evidence="1" id="KW-1133">Transmembrane helix</keyword>
<feature type="transmembrane region" description="Helical" evidence="1">
    <location>
        <begin position="64"/>
        <end position="81"/>
    </location>
</feature>
<dbReference type="EMBL" id="AZCT01000009">
    <property type="protein sequence ID" value="KRK12235.1"/>
    <property type="molecule type" value="Genomic_DNA"/>
</dbReference>
<proteinExistence type="predicted"/>
<evidence type="ECO:0008006" key="4">
    <source>
        <dbReference type="Google" id="ProtNLM"/>
    </source>
</evidence>
<gene>
    <name evidence="2" type="ORF">FD51_GL002992</name>
</gene>
<keyword evidence="1" id="KW-0812">Transmembrane</keyword>
<keyword evidence="1" id="KW-0472">Membrane</keyword>